<keyword evidence="3" id="KW-1185">Reference proteome</keyword>
<feature type="transmembrane region" description="Helical" evidence="1">
    <location>
        <begin position="129"/>
        <end position="149"/>
    </location>
</feature>
<evidence type="ECO:0000313" key="3">
    <source>
        <dbReference type="Proteomes" id="UP000011566"/>
    </source>
</evidence>
<keyword evidence="1" id="KW-0472">Membrane</keyword>
<keyword evidence="1" id="KW-1133">Transmembrane helix</keyword>
<organism evidence="2 3">
    <name type="scientific">Halococcus hamelinensis 100A6</name>
    <dbReference type="NCBI Taxonomy" id="1132509"/>
    <lineage>
        <taxon>Archaea</taxon>
        <taxon>Methanobacteriati</taxon>
        <taxon>Methanobacteriota</taxon>
        <taxon>Stenosarchaea group</taxon>
        <taxon>Halobacteria</taxon>
        <taxon>Halobacteriales</taxon>
        <taxon>Halococcaceae</taxon>
        <taxon>Halococcus</taxon>
    </lineage>
</organism>
<comment type="caution">
    <text evidence="2">The sequence shown here is derived from an EMBL/GenBank/DDBJ whole genome shotgun (WGS) entry which is preliminary data.</text>
</comment>
<feature type="transmembrane region" description="Helical" evidence="1">
    <location>
        <begin position="273"/>
        <end position="301"/>
    </location>
</feature>
<dbReference type="AlphaFoldDB" id="M0LZ03"/>
<keyword evidence="1" id="KW-0812">Transmembrane</keyword>
<name>M0LZ03_9EURY</name>
<protein>
    <submittedName>
        <fullName evidence="2">Uncharacterized protein</fullName>
    </submittedName>
</protein>
<feature type="transmembrane region" description="Helical" evidence="1">
    <location>
        <begin position="161"/>
        <end position="179"/>
    </location>
</feature>
<proteinExistence type="predicted"/>
<feature type="transmembrane region" description="Helical" evidence="1">
    <location>
        <begin position="223"/>
        <end position="243"/>
    </location>
</feature>
<evidence type="ECO:0000313" key="2">
    <source>
        <dbReference type="EMBL" id="EMA37569.1"/>
    </source>
</evidence>
<sequence>MDPSGNEDEWSTAGWRSRRTTRVVVWLGTVLVALCATPLAAAHGTSGTHVYAGGVHLEQWHALCLIGLGLGMAAVSAYLPRVLKPSYSHYALWSVFAGLVLAAVGGVLFTQLATATEYTASSIPFPRAWYEPIALLLGFVMMTGSLLLGRLQWPTRPEYSILGIELGLWIAYPALVGMSEYTNPLGYALVLSVPLTVGYILWQDCAGAIRSVLRDRTARRFGGGVALTAGLFFMFAAGFFSFVPEEGLNAPQTATVTTLPTLFPLVTWPTLEWFFPTIPFVGMLSVGVFVIVGMLGGLIGLNAAIIARLWRSGAQTEVTESTVGTAAFIGANACSCCGPIIGQFVILVAGSSAAAPIYWLFVDLASPAGTLFLVTSIALLTGSLLHAATSLADSPACEINERSSSSSVQAD</sequence>
<dbReference type="Proteomes" id="UP000011566">
    <property type="component" value="Unassembled WGS sequence"/>
</dbReference>
<dbReference type="EMBL" id="AOMB01000034">
    <property type="protein sequence ID" value="EMA37569.1"/>
    <property type="molecule type" value="Genomic_DNA"/>
</dbReference>
<dbReference type="OrthoDB" id="214340at2157"/>
<dbReference type="PATRIC" id="fig|1132509.6.peg.2909"/>
<gene>
    <name evidence="2" type="ORF">C447_12647</name>
</gene>
<feature type="transmembrane region" description="Helical" evidence="1">
    <location>
        <begin position="23"/>
        <end position="40"/>
    </location>
</feature>
<accession>M0LZ03</accession>
<evidence type="ECO:0000256" key="1">
    <source>
        <dbReference type="SAM" id="Phobius"/>
    </source>
</evidence>
<feature type="transmembrane region" description="Helical" evidence="1">
    <location>
        <begin position="185"/>
        <end position="202"/>
    </location>
</feature>
<feature type="transmembrane region" description="Helical" evidence="1">
    <location>
        <begin position="60"/>
        <end position="79"/>
    </location>
</feature>
<feature type="transmembrane region" description="Helical" evidence="1">
    <location>
        <begin position="91"/>
        <end position="109"/>
    </location>
</feature>
<reference evidence="2 3" key="1">
    <citation type="journal article" date="2014" name="PLoS Genet.">
        <title>Phylogenetically driven sequencing of extremely halophilic archaea reveals strategies for static and dynamic osmo-response.</title>
        <authorList>
            <person name="Becker E.A."/>
            <person name="Seitzer P.M."/>
            <person name="Tritt A."/>
            <person name="Larsen D."/>
            <person name="Krusor M."/>
            <person name="Yao A.I."/>
            <person name="Wu D."/>
            <person name="Madern D."/>
            <person name="Eisen J.A."/>
            <person name="Darling A.E."/>
            <person name="Facciotti M.T."/>
        </authorList>
    </citation>
    <scope>NUCLEOTIDE SEQUENCE [LARGE SCALE GENOMIC DNA]</scope>
    <source>
        <strain evidence="2 3">100A6</strain>
    </source>
</reference>
<dbReference type="RefSeq" id="WP_007694398.1">
    <property type="nucleotide sequence ID" value="NZ_AJRK01000046.1"/>
</dbReference>
<feature type="transmembrane region" description="Helical" evidence="1">
    <location>
        <begin position="367"/>
        <end position="385"/>
    </location>
</feature>
<dbReference type="eggNOG" id="arCOG09065">
    <property type="taxonomic scope" value="Archaea"/>
</dbReference>